<dbReference type="Pfam" id="PF05016">
    <property type="entry name" value="ParE_toxin"/>
    <property type="match status" value="1"/>
</dbReference>
<keyword evidence="1" id="KW-1277">Toxin-antitoxin system</keyword>
<sequence>MKRTVRLTEKARRDLSRLEDFLVDKNPGAASRMAETLVTAILSLAGHAERGQAGRADL</sequence>
<organism evidence="2 3">
    <name type="scientific">Caulobacter zeae</name>
    <dbReference type="NCBI Taxonomy" id="2055137"/>
    <lineage>
        <taxon>Bacteria</taxon>
        <taxon>Pseudomonadati</taxon>
        <taxon>Pseudomonadota</taxon>
        <taxon>Alphaproteobacteria</taxon>
        <taxon>Caulobacterales</taxon>
        <taxon>Caulobacteraceae</taxon>
        <taxon>Caulobacter</taxon>
    </lineage>
</organism>
<dbReference type="Gene3D" id="3.30.2310.20">
    <property type="entry name" value="RelE-like"/>
    <property type="match status" value="1"/>
</dbReference>
<evidence type="ECO:0000313" key="3">
    <source>
        <dbReference type="Proteomes" id="UP000234479"/>
    </source>
</evidence>
<gene>
    <name evidence="2" type="ORF">SGCZBJ_00930</name>
</gene>
<dbReference type="OrthoDB" id="121597at2"/>
<evidence type="ECO:0000313" key="2">
    <source>
        <dbReference type="EMBL" id="PLR28747.1"/>
    </source>
</evidence>
<dbReference type="InterPro" id="IPR007712">
    <property type="entry name" value="RelE/ParE_toxin"/>
</dbReference>
<comment type="caution">
    <text evidence="2">The sequence shown here is derived from an EMBL/GenBank/DDBJ whole genome shotgun (WGS) entry which is preliminary data.</text>
</comment>
<dbReference type="InterPro" id="IPR035093">
    <property type="entry name" value="RelE/ParE_toxin_dom_sf"/>
</dbReference>
<proteinExistence type="predicted"/>
<keyword evidence="3" id="KW-1185">Reference proteome</keyword>
<reference evidence="2 3" key="1">
    <citation type="submission" date="2017-12" db="EMBL/GenBank/DDBJ databases">
        <title>The genome sequence of Caulobacter sp. 410.</title>
        <authorList>
            <person name="Gao J."/>
            <person name="Mao X."/>
            <person name="Sun J."/>
        </authorList>
    </citation>
    <scope>NUCLEOTIDE SEQUENCE [LARGE SCALE GENOMIC DNA]</scope>
    <source>
        <strain evidence="2 3">410</strain>
    </source>
</reference>
<evidence type="ECO:0008006" key="4">
    <source>
        <dbReference type="Google" id="ProtNLM"/>
    </source>
</evidence>
<dbReference type="RefSeq" id="WP_101716164.1">
    <property type="nucleotide sequence ID" value="NZ_PJRS01000004.1"/>
</dbReference>
<dbReference type="EMBL" id="PJRS01000004">
    <property type="protein sequence ID" value="PLR28747.1"/>
    <property type="molecule type" value="Genomic_DNA"/>
</dbReference>
<evidence type="ECO:0000256" key="1">
    <source>
        <dbReference type="ARBA" id="ARBA00022649"/>
    </source>
</evidence>
<dbReference type="Proteomes" id="UP000234479">
    <property type="component" value="Unassembled WGS sequence"/>
</dbReference>
<name>A0A2N5DRR6_9CAUL</name>
<dbReference type="AlphaFoldDB" id="A0A2N5DRR6"/>
<accession>A0A2N5DRR6</accession>
<protein>
    <recommendedName>
        <fullName evidence="4">Type II toxin-antitoxin system RelE/ParE family toxin</fullName>
    </recommendedName>
</protein>